<evidence type="ECO:0000313" key="2">
    <source>
        <dbReference type="Proteomes" id="UP001145114"/>
    </source>
</evidence>
<dbReference type="EMBL" id="JAMZIH010007931">
    <property type="protein sequence ID" value="KAJ1672719.1"/>
    <property type="molecule type" value="Genomic_DNA"/>
</dbReference>
<keyword evidence="2" id="KW-1185">Reference proteome</keyword>
<sequence>MDANGDDLLLNITPQLAGAAGSKGPQPQAVRVSVGRTGRWKERVKQKRLLKQKINRALRDASEPDVLPALRTGSGGRDTTGNLSNKPPPKVHYNPVEDNDLSDSGGSQQAQIIKQKHVVSSLFTRNPEIPGELTNGDYMDQPTAAKISSNAVIDESSFEGLQLDIDLARHLASKLGITKPTEIQRRVIPYMIGRTTLDSATKGTVTVCPNHNQRGEGLDRDILIQAETGSGKTLAYLLPILHRLLLASTIQPESKDSAEPNRDLGTLAIVLTPTRELAQQVYEVAESLLRLPFTQYCEKNDEDNGDKPNSRRHYRKRWMVPGI</sequence>
<organism evidence="1 2">
    <name type="scientific">Spiromyces aspiralis</name>
    <dbReference type="NCBI Taxonomy" id="68401"/>
    <lineage>
        <taxon>Eukaryota</taxon>
        <taxon>Fungi</taxon>
        <taxon>Fungi incertae sedis</taxon>
        <taxon>Zoopagomycota</taxon>
        <taxon>Kickxellomycotina</taxon>
        <taxon>Kickxellomycetes</taxon>
        <taxon>Kickxellales</taxon>
        <taxon>Kickxellaceae</taxon>
        <taxon>Spiromyces</taxon>
    </lineage>
</organism>
<dbReference type="Proteomes" id="UP001145114">
    <property type="component" value="Unassembled WGS sequence"/>
</dbReference>
<feature type="non-terminal residue" evidence="1">
    <location>
        <position position="323"/>
    </location>
</feature>
<keyword evidence="1" id="KW-0067">ATP-binding</keyword>
<gene>
    <name evidence="1" type="primary">DBP7_2</name>
    <name evidence="1" type="ORF">EV182_006625</name>
</gene>
<comment type="caution">
    <text evidence="1">The sequence shown here is derived from an EMBL/GenBank/DDBJ whole genome shotgun (WGS) entry which is preliminary data.</text>
</comment>
<dbReference type="EC" id="3.6.4.13" evidence="1"/>
<evidence type="ECO:0000313" key="1">
    <source>
        <dbReference type="EMBL" id="KAJ1672719.1"/>
    </source>
</evidence>
<accession>A0ACC1H8C7</accession>
<proteinExistence type="predicted"/>
<keyword evidence="1" id="KW-0347">Helicase</keyword>
<protein>
    <submittedName>
        <fullName evidence="1">ATP-dependent RNA helicase dbp7</fullName>
        <ecNumber evidence="1">3.6.4.13</ecNumber>
    </submittedName>
</protein>
<keyword evidence="1" id="KW-0378">Hydrolase</keyword>
<name>A0ACC1H8C7_9FUNG</name>
<keyword evidence="1" id="KW-0547">Nucleotide-binding</keyword>
<reference evidence="1" key="1">
    <citation type="submission" date="2022-06" db="EMBL/GenBank/DDBJ databases">
        <title>Phylogenomic reconstructions and comparative analyses of Kickxellomycotina fungi.</title>
        <authorList>
            <person name="Reynolds N.K."/>
            <person name="Stajich J.E."/>
            <person name="Barry K."/>
            <person name="Grigoriev I.V."/>
            <person name="Crous P."/>
            <person name="Smith M.E."/>
        </authorList>
    </citation>
    <scope>NUCLEOTIDE SEQUENCE</scope>
    <source>
        <strain evidence="1">RSA 2271</strain>
    </source>
</reference>